<dbReference type="InterPro" id="IPR057916">
    <property type="entry name" value="P22_gp7"/>
</dbReference>
<dbReference type="RefSeq" id="WP_048255163.1">
    <property type="nucleotide sequence ID" value="NZ_CP020388.1"/>
</dbReference>
<reference evidence="1" key="1">
    <citation type="submission" date="2023-08" db="EMBL/GenBank/DDBJ databases">
        <title>WGS of pathogenic bacterial species, Los Angeles County Public Health Laboratories.</title>
        <authorList>
            <person name="Garrigues J.M."/>
            <person name="Green N.M."/>
        </authorList>
    </citation>
    <scope>NUCLEOTIDE SEQUENCE</scope>
    <source>
        <strain evidence="1">LACPHL-BACT-2023-00068</strain>
    </source>
</reference>
<name>A0AAW8HVC9_PLUGE</name>
<organism evidence="1 2">
    <name type="scientific">Pluralibacter gergoviae</name>
    <name type="common">Enterobacter gergoviae</name>
    <dbReference type="NCBI Taxonomy" id="61647"/>
    <lineage>
        <taxon>Bacteria</taxon>
        <taxon>Pseudomonadati</taxon>
        <taxon>Pseudomonadota</taxon>
        <taxon>Gammaproteobacteria</taxon>
        <taxon>Enterobacterales</taxon>
        <taxon>Enterobacteriaceae</taxon>
        <taxon>Pluralibacter</taxon>
    </lineage>
</organism>
<dbReference type="AlphaFoldDB" id="A0AAW8HVC9"/>
<dbReference type="GeneID" id="61383641"/>
<sequence length="225" mass="22547">MLIIQIARKHLAGAVYEKGGDGGASKAQARTQQDAIDLQRDQWNTVMNNLKPYADVGLPALQNLQGLMTLDGQNQAANSFFGSGLFKTQADQARYQNLAAAEATGGLGSTATSNQLSSIAPQLFNSWLSGQMQNYGNLLNVGMNAASGQATAGQNYANNTGQLLQGLGSIRAGQAQQPSGLARGIGGAATGAVSGAALGSVVPGIGTGIGAAVGGGLGLIGGLGF</sequence>
<comment type="caution">
    <text evidence="1">The sequence shown here is derived from an EMBL/GenBank/DDBJ whole genome shotgun (WGS) entry which is preliminary data.</text>
</comment>
<evidence type="ECO:0000313" key="1">
    <source>
        <dbReference type="EMBL" id="MDQ2312432.1"/>
    </source>
</evidence>
<protein>
    <submittedName>
        <fullName evidence="1">DNA transfer protein</fullName>
    </submittedName>
</protein>
<gene>
    <name evidence="1" type="ORF">RBJ30_25635</name>
</gene>
<dbReference type="Pfam" id="PF25688">
    <property type="entry name" value="P22_gp7"/>
    <property type="match status" value="1"/>
</dbReference>
<evidence type="ECO:0000313" key="2">
    <source>
        <dbReference type="Proteomes" id="UP001236270"/>
    </source>
</evidence>
<dbReference type="EMBL" id="JAVDNV010000030">
    <property type="protein sequence ID" value="MDQ2312432.1"/>
    <property type="molecule type" value="Genomic_DNA"/>
</dbReference>
<proteinExistence type="predicted"/>
<accession>A0AAW8HVC9</accession>
<dbReference type="Proteomes" id="UP001236270">
    <property type="component" value="Unassembled WGS sequence"/>
</dbReference>